<proteinExistence type="predicted"/>
<dbReference type="SUPFAM" id="SSF53448">
    <property type="entry name" value="Nucleotide-diphospho-sugar transferases"/>
    <property type="match status" value="1"/>
</dbReference>
<dbReference type="AlphaFoldDB" id="A0AA48HK93"/>
<organism evidence="1 2">
    <name type="scientific">Planctobacterium marinum</name>
    <dbReference type="NCBI Taxonomy" id="1631968"/>
    <lineage>
        <taxon>Bacteria</taxon>
        <taxon>Pseudomonadati</taxon>
        <taxon>Pseudomonadota</taxon>
        <taxon>Gammaproteobacteria</taxon>
        <taxon>Alteromonadales</taxon>
        <taxon>Alteromonadaceae</taxon>
        <taxon>Planctobacterium</taxon>
    </lineage>
</organism>
<dbReference type="EMBL" id="AP027272">
    <property type="protein sequence ID" value="BDX07971.1"/>
    <property type="molecule type" value="Genomic_DNA"/>
</dbReference>
<accession>A0AA48HK93</accession>
<protein>
    <submittedName>
        <fullName evidence="1">Uncharacterized protein</fullName>
    </submittedName>
</protein>
<evidence type="ECO:0000313" key="1">
    <source>
        <dbReference type="EMBL" id="BDX07971.1"/>
    </source>
</evidence>
<reference evidence="1" key="1">
    <citation type="submission" date="2023-01" db="EMBL/GenBank/DDBJ databases">
        <title>Complete genome sequence of Planctobacterium marinum strain Dej080120_11.</title>
        <authorList>
            <person name="Ueki S."/>
            <person name="Maruyama F."/>
        </authorList>
    </citation>
    <scope>NUCLEOTIDE SEQUENCE</scope>
    <source>
        <strain evidence="1">Dej080120_11</strain>
    </source>
</reference>
<dbReference type="Gene3D" id="3.90.550.10">
    <property type="entry name" value="Spore Coat Polysaccharide Biosynthesis Protein SpsA, Chain A"/>
    <property type="match status" value="1"/>
</dbReference>
<keyword evidence="2" id="KW-1185">Reference proteome</keyword>
<evidence type="ECO:0000313" key="2">
    <source>
        <dbReference type="Proteomes" id="UP001333710"/>
    </source>
</evidence>
<dbReference type="Proteomes" id="UP001333710">
    <property type="component" value="Chromosome"/>
</dbReference>
<dbReference type="RefSeq" id="WP_338294068.1">
    <property type="nucleotide sequence ID" value="NZ_AP027272.1"/>
</dbReference>
<dbReference type="InterPro" id="IPR029044">
    <property type="entry name" value="Nucleotide-diphossugar_trans"/>
</dbReference>
<dbReference type="KEGG" id="pmaw:MACH26_34920"/>
<sequence>MSEKAIQQYLTRFAEPESRAVVCLLRQQFQYCLIIPAYRESPEFLKAVISQCRENSLLVILVINQPDNDSDVSPQVNLQQAALEAGALLAQQENLSLVSLTDTNCALLIIDRFSGGLAVPHKQGVGLARKIAMDVAVAAIQSGAVISQEIYSTDADSVLPADYFKPEHLDPDCSAGVFCFEHVSGDSESVNVATQLYQQRLQYYVDGLQYAGSPYAFHTIGSCLLVDMTAYCKVRGFPTRAAGEDFYLLNKLAKIGKVKALSPVVTIQSRISQRVPFGTGPAVEQIISDKLNADSYCVYEPQIFVQLKALLATLSATSVSDLASIENSLVVNEQSKAFLDSAGFFNTCAKWRKQNYTQPHFLKAISDWFDAFRTLKYVHYLRDNYYPDIPISQALAKAPWR</sequence>
<name>A0AA48HK93_9ALTE</name>
<gene>
    <name evidence="1" type="ORF">MACH26_34920</name>
</gene>